<reference evidence="2" key="2">
    <citation type="submission" date="2015-01" db="EMBL/GenBank/DDBJ databases">
        <title>Evolutionary Origins and Diversification of the Mycorrhizal Mutualists.</title>
        <authorList>
            <consortium name="DOE Joint Genome Institute"/>
            <consortium name="Mycorrhizal Genomics Consortium"/>
            <person name="Kohler A."/>
            <person name="Kuo A."/>
            <person name="Nagy L.G."/>
            <person name="Floudas D."/>
            <person name="Copeland A."/>
            <person name="Barry K.W."/>
            <person name="Cichocki N."/>
            <person name="Veneault-Fourrey C."/>
            <person name="LaButti K."/>
            <person name="Lindquist E.A."/>
            <person name="Lipzen A."/>
            <person name="Lundell T."/>
            <person name="Morin E."/>
            <person name="Murat C."/>
            <person name="Riley R."/>
            <person name="Ohm R."/>
            <person name="Sun H."/>
            <person name="Tunlid A."/>
            <person name="Henrissat B."/>
            <person name="Grigoriev I.V."/>
            <person name="Hibbett D.S."/>
            <person name="Martin F."/>
        </authorList>
    </citation>
    <scope>NUCLEOTIDE SEQUENCE [LARGE SCALE GENOMIC DNA]</scope>
    <source>
        <strain evidence="2">441</strain>
    </source>
</reference>
<dbReference type="HOGENOM" id="CLU_2292779_0_0_1"/>
<dbReference type="EMBL" id="KN833702">
    <property type="protein sequence ID" value="KIK26391.1"/>
    <property type="molecule type" value="Genomic_DNA"/>
</dbReference>
<sequence>MLGNWKYCVACFVLDRCTVSTGTSDLPAAELYCIHDMQYRYAQSLLLQPTLGEWGAEMTEADLLGHPLSSTAVVVISSLHEVCSAGSVCLPGGTWGSLVLS</sequence>
<evidence type="ECO:0000313" key="2">
    <source>
        <dbReference type="Proteomes" id="UP000054018"/>
    </source>
</evidence>
<reference evidence="1 2" key="1">
    <citation type="submission" date="2014-04" db="EMBL/GenBank/DDBJ databases">
        <authorList>
            <consortium name="DOE Joint Genome Institute"/>
            <person name="Kuo A."/>
            <person name="Kohler A."/>
            <person name="Costa M.D."/>
            <person name="Nagy L.G."/>
            <person name="Floudas D."/>
            <person name="Copeland A."/>
            <person name="Barry K.W."/>
            <person name="Cichocki N."/>
            <person name="Veneault-Fourrey C."/>
            <person name="LaButti K."/>
            <person name="Lindquist E.A."/>
            <person name="Lipzen A."/>
            <person name="Lundell T."/>
            <person name="Morin E."/>
            <person name="Murat C."/>
            <person name="Sun H."/>
            <person name="Tunlid A."/>
            <person name="Henrissat B."/>
            <person name="Grigoriev I.V."/>
            <person name="Hibbett D.S."/>
            <person name="Martin F."/>
            <person name="Nordberg H.P."/>
            <person name="Cantor M.N."/>
            <person name="Hua S.X."/>
        </authorList>
    </citation>
    <scope>NUCLEOTIDE SEQUENCE [LARGE SCALE GENOMIC DNA]</scope>
    <source>
        <strain evidence="1 2">441</strain>
    </source>
</reference>
<evidence type="ECO:0000313" key="1">
    <source>
        <dbReference type="EMBL" id="KIK26391.1"/>
    </source>
</evidence>
<proteinExistence type="predicted"/>
<accession>A0A0C9ZAU1</accession>
<name>A0A0C9ZAU1_9AGAM</name>
<dbReference type="Proteomes" id="UP000054018">
    <property type="component" value="Unassembled WGS sequence"/>
</dbReference>
<organism evidence="1 2">
    <name type="scientific">Pisolithus microcarpus 441</name>
    <dbReference type="NCBI Taxonomy" id="765257"/>
    <lineage>
        <taxon>Eukaryota</taxon>
        <taxon>Fungi</taxon>
        <taxon>Dikarya</taxon>
        <taxon>Basidiomycota</taxon>
        <taxon>Agaricomycotina</taxon>
        <taxon>Agaricomycetes</taxon>
        <taxon>Agaricomycetidae</taxon>
        <taxon>Boletales</taxon>
        <taxon>Sclerodermatineae</taxon>
        <taxon>Pisolithaceae</taxon>
        <taxon>Pisolithus</taxon>
    </lineage>
</organism>
<keyword evidence="2" id="KW-1185">Reference proteome</keyword>
<dbReference type="AlphaFoldDB" id="A0A0C9ZAU1"/>
<protein>
    <submittedName>
        <fullName evidence="1">Uncharacterized protein</fullName>
    </submittedName>
</protein>
<gene>
    <name evidence="1" type="ORF">PISMIDRAFT_274343</name>
</gene>